<dbReference type="Proteomes" id="UP000557566">
    <property type="component" value="Unassembled WGS sequence"/>
</dbReference>
<name>A0A8H4V5J7_9HYPO</name>
<dbReference type="OrthoDB" id="5343483at2759"/>
<sequence>MEEEAPPSPPSPPSPPCYRPVSPLSISQLVRLYCRERLLVRPTHWTDRHLELLGCSFGKPSQAPATAPSVLFGKLGSGLLRRAFGYSEWRLLPRENALDGLLTMDGPCDKRPNLRFTFNRRPVQTLRCTVFFPKIQRAPDVLPSIVAARVDIARISEFRDDLFMLPEKWEGYRSARSLSILQKKKITPKNRLHDPYLLGTLISIAQENKARAAVRKELPEPRFLSQLLVSSDNEKELYLYKAYIPSSLLCSLDDPASIPLEPASIPVDITAIRYSPYRSFRDRLTTLVLPEDDLARLRAAQGKDGLLCQSTQPDAEQATACS</sequence>
<reference evidence="1 2" key="1">
    <citation type="journal article" date="2020" name="Genome Biol. Evol.">
        <title>A new high-quality draft genome assembly of the Chinese cordyceps Ophiocordyceps sinensis.</title>
        <authorList>
            <person name="Shu R."/>
            <person name="Zhang J."/>
            <person name="Meng Q."/>
            <person name="Zhang H."/>
            <person name="Zhou G."/>
            <person name="Li M."/>
            <person name="Wu P."/>
            <person name="Zhao Y."/>
            <person name="Chen C."/>
            <person name="Qin Q."/>
        </authorList>
    </citation>
    <scope>NUCLEOTIDE SEQUENCE [LARGE SCALE GENOMIC DNA]</scope>
    <source>
        <strain evidence="1 2">IOZ07</strain>
    </source>
</reference>
<evidence type="ECO:0000313" key="1">
    <source>
        <dbReference type="EMBL" id="KAF4508729.1"/>
    </source>
</evidence>
<accession>A0A8H4V5J7</accession>
<keyword evidence="2" id="KW-1185">Reference proteome</keyword>
<comment type="caution">
    <text evidence="1">The sequence shown here is derived from an EMBL/GenBank/DDBJ whole genome shotgun (WGS) entry which is preliminary data.</text>
</comment>
<proteinExistence type="predicted"/>
<dbReference type="EMBL" id="JAAVMX010000005">
    <property type="protein sequence ID" value="KAF4508729.1"/>
    <property type="molecule type" value="Genomic_DNA"/>
</dbReference>
<protein>
    <submittedName>
        <fullName evidence="1">Uncharacterized protein</fullName>
    </submittedName>
</protein>
<gene>
    <name evidence="1" type="ORF">G6O67_005071</name>
</gene>
<organism evidence="1 2">
    <name type="scientific">Ophiocordyceps sinensis</name>
    <dbReference type="NCBI Taxonomy" id="72228"/>
    <lineage>
        <taxon>Eukaryota</taxon>
        <taxon>Fungi</taxon>
        <taxon>Dikarya</taxon>
        <taxon>Ascomycota</taxon>
        <taxon>Pezizomycotina</taxon>
        <taxon>Sordariomycetes</taxon>
        <taxon>Hypocreomycetidae</taxon>
        <taxon>Hypocreales</taxon>
        <taxon>Ophiocordycipitaceae</taxon>
        <taxon>Ophiocordyceps</taxon>
    </lineage>
</organism>
<dbReference type="AlphaFoldDB" id="A0A8H4V5J7"/>
<evidence type="ECO:0000313" key="2">
    <source>
        <dbReference type="Proteomes" id="UP000557566"/>
    </source>
</evidence>